<comment type="caution">
    <text evidence="1">The sequence shown here is derived from an EMBL/GenBank/DDBJ whole genome shotgun (WGS) entry which is preliminary data.</text>
</comment>
<organism evidence="1">
    <name type="scientific">marine sediment metagenome</name>
    <dbReference type="NCBI Taxonomy" id="412755"/>
    <lineage>
        <taxon>unclassified sequences</taxon>
        <taxon>metagenomes</taxon>
        <taxon>ecological metagenomes</taxon>
    </lineage>
</organism>
<feature type="non-terminal residue" evidence="1">
    <location>
        <position position="1"/>
    </location>
</feature>
<evidence type="ECO:0000313" key="1">
    <source>
        <dbReference type="EMBL" id="GAG04548.1"/>
    </source>
</evidence>
<dbReference type="AlphaFoldDB" id="X0UW68"/>
<gene>
    <name evidence="1" type="ORF">S01H1_36446</name>
</gene>
<reference evidence="1" key="1">
    <citation type="journal article" date="2014" name="Front. Microbiol.">
        <title>High frequency of phylogenetically diverse reductive dehalogenase-homologous genes in deep subseafloor sedimentary metagenomes.</title>
        <authorList>
            <person name="Kawai M."/>
            <person name="Futagami T."/>
            <person name="Toyoda A."/>
            <person name="Takaki Y."/>
            <person name="Nishi S."/>
            <person name="Hori S."/>
            <person name="Arai W."/>
            <person name="Tsubouchi T."/>
            <person name="Morono Y."/>
            <person name="Uchiyama I."/>
            <person name="Ito T."/>
            <person name="Fujiyama A."/>
            <person name="Inagaki F."/>
            <person name="Takami H."/>
        </authorList>
    </citation>
    <scope>NUCLEOTIDE SEQUENCE</scope>
    <source>
        <strain evidence="1">Expedition CK06-06</strain>
    </source>
</reference>
<sequence length="124" mass="14248">ESSFHSTYRWQLRIRLTSSTKRPDSAEEAVPAGLSDLDVVTYFETGIMSIPQIFHDENTIRFKVDDPAQIKGDILVKYLWDTAEGEQSHKKLLSPRLFFKDNEAVYRIEAPGLERCKALIISYP</sequence>
<accession>X0UW68</accession>
<dbReference type="EMBL" id="BARS01022834">
    <property type="protein sequence ID" value="GAG04548.1"/>
    <property type="molecule type" value="Genomic_DNA"/>
</dbReference>
<protein>
    <submittedName>
        <fullName evidence="1">Uncharacterized protein</fullName>
    </submittedName>
</protein>
<proteinExistence type="predicted"/>
<name>X0UW68_9ZZZZ</name>